<sequence length="230" mass="26467">MRHDPREPRNVRGESHRRDEQRPFRREASPRRDWYEQDEMDERSGYRDEGYRPSSEYRASEYRDTSDYRRDFNDSSPDYGRTQESRELSRGSRAIDGNRHGSSYESASSGRSEERSRYFGRGPKSYKRSDERIKEDVCEMLTRDNNIDAEGIDVEVKDGEVTLTGTVPERRMKHLAEDCAEGCYGVKDVINNIRVSRDTASPDRSDRTSGMGAKKSSSSTSSTSPNAPNH</sequence>
<dbReference type="STRING" id="264462.Bd2250"/>
<dbReference type="InterPro" id="IPR007055">
    <property type="entry name" value="BON_dom"/>
</dbReference>
<dbReference type="HOGENOM" id="CLU_075743_0_0_7"/>
<name>Q6MKX6_BDEBA</name>
<feature type="compositionally biased region" description="Basic and acidic residues" evidence="1">
    <location>
        <begin position="42"/>
        <end position="51"/>
    </location>
</feature>
<dbReference type="Gene3D" id="3.30.1340.30">
    <property type="match status" value="1"/>
</dbReference>
<feature type="compositionally biased region" description="Basic and acidic residues" evidence="1">
    <location>
        <begin position="195"/>
        <end position="207"/>
    </location>
</feature>
<evidence type="ECO:0000259" key="2">
    <source>
        <dbReference type="PROSITE" id="PS50914"/>
    </source>
</evidence>
<proteinExistence type="predicted"/>
<dbReference type="RefSeq" id="WP_011164683.1">
    <property type="nucleotide sequence ID" value="NC_005363.1"/>
</dbReference>
<feature type="region of interest" description="Disordered" evidence="1">
    <location>
        <begin position="194"/>
        <end position="230"/>
    </location>
</feature>
<gene>
    <name evidence="3" type="ordered locus">Bd2250</name>
</gene>
<organism evidence="3 4">
    <name type="scientific">Bdellovibrio bacteriovorus (strain ATCC 15356 / DSM 50701 / NCIMB 9529 / HD100)</name>
    <dbReference type="NCBI Taxonomy" id="264462"/>
    <lineage>
        <taxon>Bacteria</taxon>
        <taxon>Pseudomonadati</taxon>
        <taxon>Bdellovibrionota</taxon>
        <taxon>Bdellovibrionia</taxon>
        <taxon>Bdellovibrionales</taxon>
        <taxon>Pseudobdellovibrionaceae</taxon>
        <taxon>Bdellovibrio</taxon>
    </lineage>
</organism>
<dbReference type="InterPro" id="IPR051686">
    <property type="entry name" value="Lipoprotein_DolP"/>
</dbReference>
<dbReference type="PANTHER" id="PTHR34606">
    <property type="entry name" value="BON DOMAIN-CONTAINING PROTEIN"/>
    <property type="match status" value="1"/>
</dbReference>
<feature type="compositionally biased region" description="Low complexity" evidence="1">
    <location>
        <begin position="101"/>
        <end position="110"/>
    </location>
</feature>
<dbReference type="PROSITE" id="PS50914">
    <property type="entry name" value="BON"/>
    <property type="match status" value="1"/>
</dbReference>
<dbReference type="Proteomes" id="UP000008080">
    <property type="component" value="Chromosome"/>
</dbReference>
<dbReference type="GeneID" id="93013182"/>
<dbReference type="KEGG" id="bba:Bd2250"/>
<accession>Q6MKX6</accession>
<dbReference type="InterPro" id="IPR014004">
    <property type="entry name" value="Transpt-assoc_nodulatn_dom_bac"/>
</dbReference>
<feature type="domain" description="BON" evidence="2">
    <location>
        <begin position="129"/>
        <end position="197"/>
    </location>
</feature>
<keyword evidence="4" id="KW-1185">Reference proteome</keyword>
<dbReference type="AlphaFoldDB" id="Q6MKX6"/>
<dbReference type="Pfam" id="PF04972">
    <property type="entry name" value="BON"/>
    <property type="match status" value="1"/>
</dbReference>
<evidence type="ECO:0000313" key="4">
    <source>
        <dbReference type="Proteomes" id="UP000008080"/>
    </source>
</evidence>
<evidence type="ECO:0000256" key="1">
    <source>
        <dbReference type="SAM" id="MobiDB-lite"/>
    </source>
</evidence>
<reference evidence="3 4" key="1">
    <citation type="journal article" date="2004" name="Science">
        <title>A predator unmasked: life cycle of Bdellovibrio bacteriovorus from a genomic perspective.</title>
        <authorList>
            <person name="Rendulic S."/>
            <person name="Jagtap P."/>
            <person name="Rosinus A."/>
            <person name="Eppinger M."/>
            <person name="Baar C."/>
            <person name="Lanz C."/>
            <person name="Keller H."/>
            <person name="Lambert C."/>
            <person name="Evans K.J."/>
            <person name="Goesmann A."/>
            <person name="Meyer F."/>
            <person name="Sockett R.E."/>
            <person name="Schuster S.C."/>
        </authorList>
    </citation>
    <scope>NUCLEOTIDE SEQUENCE [LARGE SCALE GENOMIC DNA]</scope>
    <source>
        <strain evidence="4">ATCC 15356 / DSM 50701 / NCIMB 9529 / HD100</strain>
    </source>
</reference>
<evidence type="ECO:0000313" key="3">
    <source>
        <dbReference type="EMBL" id="CAE80081.1"/>
    </source>
</evidence>
<protein>
    <recommendedName>
        <fullName evidence="2">BON domain-containing protein</fullName>
    </recommendedName>
</protein>
<dbReference type="PANTHER" id="PTHR34606:SF15">
    <property type="entry name" value="BON DOMAIN-CONTAINING PROTEIN"/>
    <property type="match status" value="1"/>
</dbReference>
<feature type="compositionally biased region" description="Basic and acidic residues" evidence="1">
    <location>
        <begin position="81"/>
        <end position="90"/>
    </location>
</feature>
<dbReference type="eggNOG" id="COG2823">
    <property type="taxonomic scope" value="Bacteria"/>
</dbReference>
<feature type="compositionally biased region" description="Basic and acidic residues" evidence="1">
    <location>
        <begin position="58"/>
        <end position="73"/>
    </location>
</feature>
<feature type="region of interest" description="Disordered" evidence="1">
    <location>
        <begin position="1"/>
        <end position="133"/>
    </location>
</feature>
<dbReference type="SMART" id="SM00749">
    <property type="entry name" value="BON"/>
    <property type="match status" value="1"/>
</dbReference>
<feature type="compositionally biased region" description="Basic and acidic residues" evidence="1">
    <location>
        <begin position="1"/>
        <end position="35"/>
    </location>
</feature>
<dbReference type="EMBL" id="BX842652">
    <property type="protein sequence ID" value="CAE80081.1"/>
    <property type="molecule type" value="Genomic_DNA"/>
</dbReference>